<accession>A0A2P2NRL7</accession>
<organism evidence="1">
    <name type="scientific">Rhizophora mucronata</name>
    <name type="common">Asiatic mangrove</name>
    <dbReference type="NCBI Taxonomy" id="61149"/>
    <lineage>
        <taxon>Eukaryota</taxon>
        <taxon>Viridiplantae</taxon>
        <taxon>Streptophyta</taxon>
        <taxon>Embryophyta</taxon>
        <taxon>Tracheophyta</taxon>
        <taxon>Spermatophyta</taxon>
        <taxon>Magnoliopsida</taxon>
        <taxon>eudicotyledons</taxon>
        <taxon>Gunneridae</taxon>
        <taxon>Pentapetalae</taxon>
        <taxon>rosids</taxon>
        <taxon>fabids</taxon>
        <taxon>Malpighiales</taxon>
        <taxon>Rhizophoraceae</taxon>
        <taxon>Rhizophora</taxon>
    </lineage>
</organism>
<dbReference type="AlphaFoldDB" id="A0A2P2NRL7"/>
<evidence type="ECO:0000313" key="1">
    <source>
        <dbReference type="EMBL" id="MBX45157.1"/>
    </source>
</evidence>
<protein>
    <submittedName>
        <fullName evidence="1">Uncharacterized protein</fullName>
    </submittedName>
</protein>
<dbReference type="EMBL" id="GGEC01064673">
    <property type="protein sequence ID" value="MBX45157.1"/>
    <property type="molecule type" value="Transcribed_RNA"/>
</dbReference>
<sequence length="62" mass="6966">MYTFPYSTQFETKKLDIQNPETRLYCQPLIPIPSSNETTSSIMGLCLGSSSKHLHEISSISN</sequence>
<proteinExistence type="predicted"/>
<name>A0A2P2NRL7_RHIMU</name>
<reference evidence="1" key="1">
    <citation type="submission" date="2018-02" db="EMBL/GenBank/DDBJ databases">
        <title>Rhizophora mucronata_Transcriptome.</title>
        <authorList>
            <person name="Meera S.P."/>
            <person name="Sreeshan A."/>
            <person name="Augustine A."/>
        </authorList>
    </citation>
    <scope>NUCLEOTIDE SEQUENCE</scope>
    <source>
        <tissue evidence="1">Leaf</tissue>
    </source>
</reference>